<dbReference type="PANTHER" id="PTHR11697">
    <property type="entry name" value="GENERAL TRANSCRIPTION FACTOR 2-RELATED ZINC FINGER PROTEIN"/>
    <property type="match status" value="1"/>
</dbReference>
<dbReference type="AlphaFoldDB" id="A0AA35Y620"/>
<organism evidence="1 2">
    <name type="scientific">Lactuca saligna</name>
    <name type="common">Willowleaf lettuce</name>
    <dbReference type="NCBI Taxonomy" id="75948"/>
    <lineage>
        <taxon>Eukaryota</taxon>
        <taxon>Viridiplantae</taxon>
        <taxon>Streptophyta</taxon>
        <taxon>Embryophyta</taxon>
        <taxon>Tracheophyta</taxon>
        <taxon>Spermatophyta</taxon>
        <taxon>Magnoliopsida</taxon>
        <taxon>eudicotyledons</taxon>
        <taxon>Gunneridae</taxon>
        <taxon>Pentapetalae</taxon>
        <taxon>asterids</taxon>
        <taxon>campanulids</taxon>
        <taxon>Asterales</taxon>
        <taxon>Asteraceae</taxon>
        <taxon>Cichorioideae</taxon>
        <taxon>Cichorieae</taxon>
        <taxon>Lactucinae</taxon>
        <taxon>Lactuca</taxon>
    </lineage>
</organism>
<evidence type="ECO:0000313" key="1">
    <source>
        <dbReference type="EMBL" id="CAI9266475.1"/>
    </source>
</evidence>
<gene>
    <name evidence="1" type="ORF">LSALG_LOCUS7026</name>
</gene>
<evidence type="ECO:0000313" key="2">
    <source>
        <dbReference type="Proteomes" id="UP001177003"/>
    </source>
</evidence>
<name>A0AA35Y620_LACSI</name>
<dbReference type="EMBL" id="OX465077">
    <property type="protein sequence ID" value="CAI9266475.1"/>
    <property type="molecule type" value="Genomic_DNA"/>
</dbReference>
<proteinExistence type="predicted"/>
<accession>A0AA35Y620</accession>
<dbReference type="InterPro" id="IPR055298">
    <property type="entry name" value="AtLOH3-like"/>
</dbReference>
<sequence>MVVVTVAKKHDDIEEFFEQLVLVVIVICGSCKRKDMIREMQKERVATEIEVVVVLRYVKEEGSTLSNRNQENGHALVFQAGVLSSIRRRFLSSYLLQFVIFTCYRR</sequence>
<protein>
    <submittedName>
        <fullName evidence="1">Uncharacterized protein</fullName>
    </submittedName>
</protein>
<dbReference type="Proteomes" id="UP001177003">
    <property type="component" value="Chromosome 1"/>
</dbReference>
<dbReference type="PANTHER" id="PTHR11697:SF230">
    <property type="entry name" value="ZINC FINGER, MYM DOMAIN CONTAINING 1"/>
    <property type="match status" value="1"/>
</dbReference>
<reference evidence="1" key="1">
    <citation type="submission" date="2023-04" db="EMBL/GenBank/DDBJ databases">
        <authorList>
            <person name="Vijverberg K."/>
            <person name="Xiong W."/>
            <person name="Schranz E."/>
        </authorList>
    </citation>
    <scope>NUCLEOTIDE SEQUENCE</scope>
</reference>
<keyword evidence="2" id="KW-1185">Reference proteome</keyword>